<gene>
    <name evidence="1" type="ORF">UFOPK1766_00094</name>
    <name evidence="2" type="ORF">UFOPK3162_00365</name>
</gene>
<protein>
    <submittedName>
        <fullName evidence="2">Unannotated protein</fullName>
    </submittedName>
</protein>
<organism evidence="2">
    <name type="scientific">freshwater metagenome</name>
    <dbReference type="NCBI Taxonomy" id="449393"/>
    <lineage>
        <taxon>unclassified sequences</taxon>
        <taxon>metagenomes</taxon>
        <taxon>ecological metagenomes</taxon>
    </lineage>
</organism>
<evidence type="ECO:0000313" key="1">
    <source>
        <dbReference type="EMBL" id="CAB4575383.1"/>
    </source>
</evidence>
<dbReference type="EMBL" id="CAEZTW010000007">
    <property type="protein sequence ID" value="CAB4575383.1"/>
    <property type="molecule type" value="Genomic_DNA"/>
</dbReference>
<reference evidence="2" key="1">
    <citation type="submission" date="2020-05" db="EMBL/GenBank/DDBJ databases">
        <authorList>
            <person name="Chiriac C."/>
            <person name="Salcher M."/>
            <person name="Ghai R."/>
            <person name="Kavagutti S V."/>
        </authorList>
    </citation>
    <scope>NUCLEOTIDE SEQUENCE</scope>
</reference>
<name>A0A6J6ZAI1_9ZZZZ</name>
<accession>A0A6J6ZAI1</accession>
<dbReference type="AlphaFoldDB" id="A0A6J6ZAI1"/>
<proteinExistence type="predicted"/>
<evidence type="ECO:0000313" key="2">
    <source>
        <dbReference type="EMBL" id="CAB4818771.1"/>
    </source>
</evidence>
<dbReference type="EMBL" id="CAFABB010000048">
    <property type="protein sequence ID" value="CAB4818771.1"/>
    <property type="molecule type" value="Genomic_DNA"/>
</dbReference>
<sequence>MAASPNAPKVLAAPGPVVVMATANFPVALDRPSAA</sequence>